<dbReference type="FunCoup" id="A0A177C8J8">
    <property type="interactions" value="492"/>
</dbReference>
<accession>A0A177C8J8</accession>
<keyword evidence="12" id="KW-1185">Reference proteome</keyword>
<dbReference type="PANTHER" id="PTHR21711:SF0">
    <property type="entry name" value="MITOCHONDRIAL INNER MEMBRANE PROTEASE ATP23 HOMOLOG"/>
    <property type="match status" value="1"/>
</dbReference>
<evidence type="ECO:0000256" key="10">
    <source>
        <dbReference type="SAM" id="MobiDB-lite"/>
    </source>
</evidence>
<keyword evidence="9" id="KW-0999">Mitochondrion inner membrane</keyword>
<reference evidence="11 12" key="1">
    <citation type="submission" date="2016-05" db="EMBL/GenBank/DDBJ databases">
        <title>Comparative analysis of secretome profiles of manganese(II)-oxidizing ascomycete fungi.</title>
        <authorList>
            <consortium name="DOE Joint Genome Institute"/>
            <person name="Zeiner C.A."/>
            <person name="Purvine S.O."/>
            <person name="Zink E.M."/>
            <person name="Wu S."/>
            <person name="Pasa-Tolic L."/>
            <person name="Chaput D.L."/>
            <person name="Haridas S."/>
            <person name="Grigoriev I.V."/>
            <person name="Santelli C.M."/>
            <person name="Hansel C.M."/>
        </authorList>
    </citation>
    <scope>NUCLEOTIDE SEQUENCE [LARGE SCALE GENOMIC DNA]</scope>
    <source>
        <strain evidence="11 12">AP3s5-JAC2a</strain>
    </source>
</reference>
<dbReference type="PANTHER" id="PTHR21711">
    <property type="entry name" value="MITOCHONDRIAL INNER MEMBRANE PROTEASE"/>
    <property type="match status" value="1"/>
</dbReference>
<evidence type="ECO:0000256" key="6">
    <source>
        <dbReference type="ARBA" id="ARBA00022801"/>
    </source>
</evidence>
<dbReference type="GeneID" id="28762363"/>
<evidence type="ECO:0000256" key="8">
    <source>
        <dbReference type="ARBA" id="ARBA00025322"/>
    </source>
</evidence>
<dbReference type="GO" id="GO:0033615">
    <property type="term" value="P:mitochondrial proton-transporting ATP synthase complex assembly"/>
    <property type="evidence" value="ECO:0007669"/>
    <property type="project" value="TreeGrafter"/>
</dbReference>
<dbReference type="EC" id="3.4.24.-" evidence="9"/>
<dbReference type="GO" id="GO:0004222">
    <property type="term" value="F:metalloendopeptidase activity"/>
    <property type="evidence" value="ECO:0007669"/>
    <property type="project" value="InterPro"/>
</dbReference>
<dbReference type="GO" id="GO:0034982">
    <property type="term" value="P:mitochondrial protein processing"/>
    <property type="evidence" value="ECO:0007669"/>
    <property type="project" value="TreeGrafter"/>
</dbReference>
<dbReference type="InParanoid" id="A0A177C8J8"/>
<dbReference type="OrthoDB" id="285308at2759"/>
<evidence type="ECO:0000256" key="7">
    <source>
        <dbReference type="ARBA" id="ARBA00023049"/>
    </source>
</evidence>
<gene>
    <name evidence="11" type="ORF">CC84DRAFT_1166111</name>
</gene>
<dbReference type="STRING" id="1460663.A0A177C8J8"/>
<keyword evidence="4 9" id="KW-0645">Protease</keyword>
<evidence type="ECO:0000313" key="12">
    <source>
        <dbReference type="Proteomes" id="UP000077069"/>
    </source>
</evidence>
<evidence type="ECO:0000256" key="3">
    <source>
        <dbReference type="ARBA" id="ARBA00014615"/>
    </source>
</evidence>
<dbReference type="Proteomes" id="UP000077069">
    <property type="component" value="Unassembled WGS sequence"/>
</dbReference>
<dbReference type="Pfam" id="PF09768">
    <property type="entry name" value="Peptidase_M76"/>
    <property type="match status" value="1"/>
</dbReference>
<keyword evidence="7 9" id="KW-0482">Metalloprotease</keyword>
<evidence type="ECO:0000313" key="11">
    <source>
        <dbReference type="EMBL" id="OAG03963.1"/>
    </source>
</evidence>
<evidence type="ECO:0000256" key="2">
    <source>
        <dbReference type="ARBA" id="ARBA00009915"/>
    </source>
</evidence>
<protein>
    <recommendedName>
        <fullName evidence="3 9">Mitochondrial inner membrane protease ATP23</fullName>
        <ecNumber evidence="9">3.4.24.-</ecNumber>
    </recommendedName>
</protein>
<dbReference type="InterPro" id="IPR019165">
    <property type="entry name" value="Peptidase_M76_ATP23"/>
</dbReference>
<dbReference type="EMBL" id="KV441554">
    <property type="protein sequence ID" value="OAG03963.1"/>
    <property type="molecule type" value="Genomic_DNA"/>
</dbReference>
<comment type="function">
    <text evidence="8">Has a dual role in the assembly of mitochondrial ATPase. Acts as a protease that removes N-terminal residues of mitochondrial ATPase CF(0) subunit 6 at the intermembrane space side. Also involved in the correct assembly of the membrane-embedded ATPase CF(0) particle, probably mediating association of subunit 6 with the subunit 9 ring.</text>
</comment>
<keyword evidence="9" id="KW-0496">Mitochondrion</keyword>
<dbReference type="AlphaFoldDB" id="A0A177C8J8"/>
<dbReference type="GO" id="GO:0005743">
    <property type="term" value="C:mitochondrial inner membrane"/>
    <property type="evidence" value="ECO:0007669"/>
    <property type="project" value="UniProtKB-SubCell"/>
</dbReference>
<comment type="subcellular location">
    <subcellularLocation>
        <location evidence="1 9">Mitochondrion inner membrane</location>
        <topology evidence="1 9">Peripheral membrane protein</topology>
        <orientation evidence="1 9">Intermembrane side</orientation>
    </subcellularLocation>
</comment>
<keyword evidence="5 9" id="KW-0479">Metal-binding</keyword>
<dbReference type="GO" id="GO:0046872">
    <property type="term" value="F:metal ion binding"/>
    <property type="evidence" value="ECO:0007669"/>
    <property type="project" value="UniProtKB-KW"/>
</dbReference>
<evidence type="ECO:0000256" key="9">
    <source>
        <dbReference type="RuleBase" id="RU364057"/>
    </source>
</evidence>
<keyword evidence="6 9" id="KW-0378">Hydrolase</keyword>
<comment type="similarity">
    <text evidence="2 9">Belongs to the peptidase M76 family.</text>
</comment>
<sequence length="246" mass="28517">MAKQEDTPDGVPNSASAKPAPRPEAPKLDPIYYTWSSTFSILMGRYVTGNRDVPLERKYFEEMDAIKADSYCKRCETYRDYLLQYSPIVKFMKDEVGKLGGDLNGKNIHCRMCTAEQSGGFHVDHGIMLCANKFRNRGHQEDTMAHEMVHAWDHLKFKVEDNNLRHQACLEIRASTLSGECRFAREFFTKNQWRITEQLQNCVRRRATLSMLARPGIKDDVHAAKVVNEVWDSCFHDTRPFDEIYR</sequence>
<organism evidence="11 12">
    <name type="scientific">Paraphaeosphaeria sporulosa</name>
    <dbReference type="NCBI Taxonomy" id="1460663"/>
    <lineage>
        <taxon>Eukaryota</taxon>
        <taxon>Fungi</taxon>
        <taxon>Dikarya</taxon>
        <taxon>Ascomycota</taxon>
        <taxon>Pezizomycotina</taxon>
        <taxon>Dothideomycetes</taxon>
        <taxon>Pleosporomycetidae</taxon>
        <taxon>Pleosporales</taxon>
        <taxon>Massarineae</taxon>
        <taxon>Didymosphaeriaceae</taxon>
        <taxon>Paraphaeosphaeria</taxon>
    </lineage>
</organism>
<keyword evidence="9" id="KW-0472">Membrane</keyword>
<proteinExistence type="inferred from homology"/>
<name>A0A177C8J8_9PLEO</name>
<feature type="region of interest" description="Disordered" evidence="10">
    <location>
        <begin position="1"/>
        <end position="23"/>
    </location>
</feature>
<evidence type="ECO:0000256" key="1">
    <source>
        <dbReference type="ARBA" id="ARBA00004137"/>
    </source>
</evidence>
<evidence type="ECO:0000256" key="5">
    <source>
        <dbReference type="ARBA" id="ARBA00022723"/>
    </source>
</evidence>
<evidence type="ECO:0000256" key="4">
    <source>
        <dbReference type="ARBA" id="ARBA00022670"/>
    </source>
</evidence>
<dbReference type="RefSeq" id="XP_018034328.1">
    <property type="nucleotide sequence ID" value="XM_018178877.1"/>
</dbReference>